<dbReference type="Pfam" id="PF01903">
    <property type="entry name" value="CbiX"/>
    <property type="match status" value="2"/>
</dbReference>
<evidence type="ECO:0000256" key="1">
    <source>
        <dbReference type="ARBA" id="ARBA00022723"/>
    </source>
</evidence>
<dbReference type="InterPro" id="IPR002762">
    <property type="entry name" value="CbiX-like"/>
</dbReference>
<evidence type="ECO:0000313" key="4">
    <source>
        <dbReference type="Proteomes" id="UP001139150"/>
    </source>
</evidence>
<organism evidence="3 4">
    <name type="scientific">Halalkalibacter alkaliphilus</name>
    <dbReference type="NCBI Taxonomy" id="2917993"/>
    <lineage>
        <taxon>Bacteria</taxon>
        <taxon>Bacillati</taxon>
        <taxon>Bacillota</taxon>
        <taxon>Bacilli</taxon>
        <taxon>Bacillales</taxon>
        <taxon>Bacillaceae</taxon>
        <taxon>Halalkalibacter</taxon>
    </lineage>
</organism>
<dbReference type="RefSeq" id="WP_250096031.1">
    <property type="nucleotide sequence ID" value="NZ_JAKRYL010000007.1"/>
</dbReference>
<evidence type="ECO:0000313" key="3">
    <source>
        <dbReference type="EMBL" id="MCL7747126.1"/>
    </source>
</evidence>
<dbReference type="Proteomes" id="UP001139150">
    <property type="component" value="Unassembled WGS sequence"/>
</dbReference>
<dbReference type="EMBL" id="JAKRYL010000007">
    <property type="protein sequence ID" value="MCL7747126.1"/>
    <property type="molecule type" value="Genomic_DNA"/>
</dbReference>
<dbReference type="PANTHER" id="PTHR33542:SF3">
    <property type="entry name" value="SIROHYDROCHLORIN FERROCHELATASE, CHLOROPLASTIC"/>
    <property type="match status" value="1"/>
</dbReference>
<reference evidence="3" key="1">
    <citation type="submission" date="2022-02" db="EMBL/GenBank/DDBJ databases">
        <title>Halalkalibacter sp. nov. isolated from Lonar Lake, India.</title>
        <authorList>
            <person name="Joshi A."/>
            <person name="Thite S."/>
            <person name="Lodha T."/>
        </authorList>
    </citation>
    <scope>NUCLEOTIDE SEQUENCE</scope>
    <source>
        <strain evidence="3">MEB205</strain>
    </source>
</reference>
<dbReference type="CDD" id="cd03416">
    <property type="entry name" value="CbiX_SirB_N"/>
    <property type="match status" value="1"/>
</dbReference>
<name>A0A9X2I2U7_9BACI</name>
<keyword evidence="1" id="KW-0479">Metal-binding</keyword>
<dbReference type="AlphaFoldDB" id="A0A9X2I2U7"/>
<gene>
    <name evidence="3" type="ORF">MF646_08320</name>
</gene>
<dbReference type="InterPro" id="IPR050963">
    <property type="entry name" value="Sirohydro_Cobaltochel/CbiX"/>
</dbReference>
<dbReference type="CDD" id="cd03414">
    <property type="entry name" value="CbiX_SirB_C"/>
    <property type="match status" value="1"/>
</dbReference>
<protein>
    <submittedName>
        <fullName evidence="3">Sirohydrochlorin chelatase</fullName>
    </submittedName>
</protein>
<keyword evidence="4" id="KW-1185">Reference proteome</keyword>
<accession>A0A9X2I2U7</accession>
<dbReference type="SUPFAM" id="SSF53800">
    <property type="entry name" value="Chelatase"/>
    <property type="match status" value="1"/>
</dbReference>
<sequence>MQAILYVGHGSRVQAGNEELLSFVNKAKQEHSEVKIQECCFLELAEPTIEEGVQACVEQGATKIAVVPLLLLTAMHAKVDIPEEIDKMKEKYPHIAFSYGRPIGIESTVINIIQDRLRAVGFHFKNERPNYDERKPISILLVGRGSSDPDQTSDLMKIARLLWEYTPVDEVDVCFLAATRPNVDEGLARMNRLPNNTVYVVPYLLFTGVLMKGLQKQLDEWSKQTNKEFVLCDYLGFDDQLISVLGQRVQEVLDEEVKVNCDTCYLRGRSNQVPGVKA</sequence>
<dbReference type="PANTHER" id="PTHR33542">
    <property type="entry name" value="SIROHYDROCHLORIN FERROCHELATASE, CHLOROPLASTIC"/>
    <property type="match status" value="1"/>
</dbReference>
<dbReference type="Gene3D" id="3.40.50.1400">
    <property type="match status" value="2"/>
</dbReference>
<dbReference type="GO" id="GO:0016829">
    <property type="term" value="F:lyase activity"/>
    <property type="evidence" value="ECO:0007669"/>
    <property type="project" value="UniProtKB-KW"/>
</dbReference>
<proteinExistence type="predicted"/>
<dbReference type="GO" id="GO:0046872">
    <property type="term" value="F:metal ion binding"/>
    <property type="evidence" value="ECO:0007669"/>
    <property type="project" value="UniProtKB-KW"/>
</dbReference>
<keyword evidence="2" id="KW-0456">Lyase</keyword>
<evidence type="ECO:0000256" key="2">
    <source>
        <dbReference type="ARBA" id="ARBA00023239"/>
    </source>
</evidence>
<comment type="caution">
    <text evidence="3">The sequence shown here is derived from an EMBL/GenBank/DDBJ whole genome shotgun (WGS) entry which is preliminary data.</text>
</comment>